<protein>
    <recommendedName>
        <fullName evidence="1">DUF6795 domain-containing protein</fullName>
    </recommendedName>
</protein>
<dbReference type="EMBL" id="LT965929">
    <property type="protein sequence ID" value="SOU42744.1"/>
    <property type="molecule type" value="Genomic_DNA"/>
</dbReference>
<evidence type="ECO:0000259" key="1">
    <source>
        <dbReference type="Pfam" id="PF20598"/>
    </source>
</evidence>
<dbReference type="AlphaFoldDB" id="A0A2K4XEN4"/>
<dbReference type="Proteomes" id="UP000615003">
    <property type="component" value="Unassembled WGS sequence"/>
</dbReference>
<proteinExistence type="predicted"/>
<evidence type="ECO:0000313" key="4">
    <source>
        <dbReference type="Proteomes" id="UP000238288"/>
    </source>
</evidence>
<dbReference type="Pfam" id="PF20598">
    <property type="entry name" value="DUF6795"/>
    <property type="match status" value="1"/>
</dbReference>
<feature type="domain" description="DUF6795" evidence="1">
    <location>
        <begin position="45"/>
        <end position="148"/>
    </location>
</feature>
<dbReference type="EMBL" id="AQGW01000025">
    <property type="protein sequence ID" value="MBE0384359.1"/>
    <property type="molecule type" value="Genomic_DNA"/>
</dbReference>
<reference evidence="3 4" key="2">
    <citation type="submission" date="2017-11" db="EMBL/GenBank/DDBJ databases">
        <authorList>
            <person name="Han C.G."/>
        </authorList>
    </citation>
    <scope>NUCLEOTIDE SEQUENCE [LARGE SCALE GENOMIC DNA]</scope>
    <source>
        <strain evidence="4">ATCC 43555</strain>
        <strain evidence="3">ATCC43555</strain>
    </source>
</reference>
<dbReference type="GeneID" id="93665453"/>
<sequence length="172" mass="19564">MFLSRLKIFVLVIVSITVVFFTTSQACADMFGFFKKHDFVLSVPINGQLLEDGKPLANVTVFKSFTFGDEYLDETTSDENGHFSFPEKVIKTSKPSNMFDNGSLIQHIYIKSDNAQDKVIWFARLGLHKQSATLNGYLNNLMCDIAKEPQTYDIPIIEDKQHVFTVYTTCKI</sequence>
<dbReference type="OrthoDB" id="6313517at2"/>
<evidence type="ECO:0000313" key="5">
    <source>
        <dbReference type="Proteomes" id="UP000615003"/>
    </source>
</evidence>
<name>A0A2K4XEN4_PSEVC</name>
<keyword evidence="5" id="KW-1185">Reference proteome</keyword>
<reference evidence="2 5" key="1">
    <citation type="submission" date="2015-06" db="EMBL/GenBank/DDBJ databases">
        <title>Genome sequence of Pseudoalteromonas carrageenovora.</title>
        <authorList>
            <person name="Xie B.-B."/>
            <person name="Rong J.-C."/>
            <person name="Qin Q.-L."/>
            <person name="Zhang Y.-Z."/>
        </authorList>
    </citation>
    <scope>NUCLEOTIDE SEQUENCE [LARGE SCALE GENOMIC DNA]</scope>
    <source>
        <strain evidence="2 5">IAM 12662</strain>
    </source>
</reference>
<dbReference type="Proteomes" id="UP000238288">
    <property type="component" value="Chromosome PCAR9b"/>
</dbReference>
<dbReference type="PROSITE" id="PS51257">
    <property type="entry name" value="PROKAR_LIPOPROTEIN"/>
    <property type="match status" value="1"/>
</dbReference>
<evidence type="ECO:0000313" key="3">
    <source>
        <dbReference type="EMBL" id="SOU42744.1"/>
    </source>
</evidence>
<evidence type="ECO:0000313" key="2">
    <source>
        <dbReference type="EMBL" id="MBE0384359.1"/>
    </source>
</evidence>
<dbReference type="InterPro" id="IPR046474">
    <property type="entry name" value="DUF6795"/>
</dbReference>
<dbReference type="RefSeq" id="WP_058547886.1">
    <property type="nucleotide sequence ID" value="NZ_AQGW01000025.1"/>
</dbReference>
<accession>A0A2K4XEN4</accession>
<organism evidence="3 4">
    <name type="scientific">Pseudoalteromonas carrageenovora IAM 12662</name>
    <dbReference type="NCBI Taxonomy" id="1314868"/>
    <lineage>
        <taxon>Bacteria</taxon>
        <taxon>Pseudomonadati</taxon>
        <taxon>Pseudomonadota</taxon>
        <taxon>Gammaproteobacteria</taxon>
        <taxon>Alteromonadales</taxon>
        <taxon>Pseudoalteromonadaceae</taxon>
        <taxon>Pseudoalteromonas</taxon>
    </lineage>
</organism>
<gene>
    <name evidence="3" type="ORF">PCAR9_B0268</name>
    <name evidence="2" type="ORF">PCARR_b0324</name>
</gene>